<evidence type="ECO:0000313" key="1">
    <source>
        <dbReference type="EMBL" id="KII68767.1"/>
    </source>
</evidence>
<keyword evidence="2" id="KW-1185">Reference proteome</keyword>
<name>A0A0C2N4E0_THEKT</name>
<dbReference type="AlphaFoldDB" id="A0A0C2N4E0"/>
<proteinExistence type="predicted"/>
<protein>
    <submittedName>
        <fullName evidence="1">Uncharacterized protein</fullName>
    </submittedName>
</protein>
<accession>A0A0C2N4E0</accession>
<evidence type="ECO:0000313" key="2">
    <source>
        <dbReference type="Proteomes" id="UP000031668"/>
    </source>
</evidence>
<organism evidence="1 2">
    <name type="scientific">Thelohanellus kitauei</name>
    <name type="common">Myxosporean</name>
    <dbReference type="NCBI Taxonomy" id="669202"/>
    <lineage>
        <taxon>Eukaryota</taxon>
        <taxon>Metazoa</taxon>
        <taxon>Cnidaria</taxon>
        <taxon>Myxozoa</taxon>
        <taxon>Myxosporea</taxon>
        <taxon>Bivalvulida</taxon>
        <taxon>Platysporina</taxon>
        <taxon>Myxobolidae</taxon>
        <taxon>Thelohanellus</taxon>
    </lineage>
</organism>
<comment type="caution">
    <text evidence="1">The sequence shown here is derived from an EMBL/GenBank/DDBJ whole genome shotgun (WGS) entry which is preliminary data.</text>
</comment>
<dbReference type="Proteomes" id="UP000031668">
    <property type="component" value="Unassembled WGS sequence"/>
</dbReference>
<sequence>MKNQQFNMSLTCYEIVVDLIQNPAILSVFEKIFIDGSELIIEHQKTAFQSHSIIKCRLEDSGSEIKIHGCQISVQTSNTYPFYTHEINYQFKLNKYTKYEFSEHTTQFTFDDDEEKTLSFSITHLNITFRGYTKRCELIYSLPETILIEIDSTGEIFPCEGYKGTYVNEGSMQAEQKFHDINHDINFANSYFGMPHYPCTPPSFLENKTGPKIHKHDFVP</sequence>
<reference evidence="1 2" key="1">
    <citation type="journal article" date="2014" name="Genome Biol. Evol.">
        <title>The genome of the myxosporean Thelohanellus kitauei shows adaptations to nutrient acquisition within its fish host.</title>
        <authorList>
            <person name="Yang Y."/>
            <person name="Xiong J."/>
            <person name="Zhou Z."/>
            <person name="Huo F."/>
            <person name="Miao W."/>
            <person name="Ran C."/>
            <person name="Liu Y."/>
            <person name="Zhang J."/>
            <person name="Feng J."/>
            <person name="Wang M."/>
            <person name="Wang M."/>
            <person name="Wang L."/>
            <person name="Yao B."/>
        </authorList>
    </citation>
    <scope>NUCLEOTIDE SEQUENCE [LARGE SCALE GENOMIC DNA]</scope>
    <source>
        <strain evidence="1">Wuqing</strain>
    </source>
</reference>
<gene>
    <name evidence="1" type="ORF">RF11_12042</name>
</gene>
<dbReference type="EMBL" id="JWZT01002710">
    <property type="protein sequence ID" value="KII68767.1"/>
    <property type="molecule type" value="Genomic_DNA"/>
</dbReference>